<dbReference type="InterPro" id="IPR047140">
    <property type="entry name" value="LabA"/>
</dbReference>
<evidence type="ECO:0000259" key="1">
    <source>
        <dbReference type="Pfam" id="PF01936"/>
    </source>
</evidence>
<dbReference type="PANTHER" id="PTHR35458">
    <property type="entry name" value="SLR0755 PROTEIN"/>
    <property type="match status" value="1"/>
</dbReference>
<dbReference type="GO" id="GO:0004540">
    <property type="term" value="F:RNA nuclease activity"/>
    <property type="evidence" value="ECO:0007669"/>
    <property type="project" value="InterPro"/>
</dbReference>
<dbReference type="Gene3D" id="3.40.50.1010">
    <property type="entry name" value="5'-nuclease"/>
    <property type="match status" value="1"/>
</dbReference>
<dbReference type="EMBL" id="AP022345">
    <property type="protein sequence ID" value="BBU68020.1"/>
    <property type="molecule type" value="Genomic_DNA"/>
</dbReference>
<name>A0A7R6TN16_9RHOO</name>
<sequence length="281" mass="30285">MERMAIFVDAGYFFAAGAEASTGVPTPRKTVSLKNPDAMLQSLVQKAVAAASNKSLLRTYWYDAMPGSRPSLEQTTLAHLSGMKVRFGVLNSKGQQKGVDSLIVTDLIDLARNRAIADAVLLSGDEDLRIAVEIAQTFGVRVHILAAGSAAKNVSPDLKMEADSVTEIDAAWFRQHLAFDQAVVKAGQGLTTEKTKPAQSNQFASTSLDQIAEQVGSGLLTEHADPQIQSLKLHLESNTSIPPEFDRPLIARVSAALSGQRLSGDESRHVRGIFVRLVKQH</sequence>
<dbReference type="InterPro" id="IPR021139">
    <property type="entry name" value="NYN"/>
</dbReference>
<dbReference type="Proteomes" id="UP000463961">
    <property type="component" value="Chromosome"/>
</dbReference>
<protein>
    <recommendedName>
        <fullName evidence="1">NYN domain-containing protein</fullName>
    </recommendedName>
</protein>
<dbReference type="RefSeq" id="WP_162049030.1">
    <property type="nucleotide sequence ID" value="NZ_AP022345.1"/>
</dbReference>
<feature type="domain" description="NYN" evidence="1">
    <location>
        <begin position="3"/>
        <end position="168"/>
    </location>
</feature>
<evidence type="ECO:0000313" key="3">
    <source>
        <dbReference type="Proteomes" id="UP000463961"/>
    </source>
</evidence>
<dbReference type="PANTHER" id="PTHR35458:SF8">
    <property type="entry name" value="SLR0650 PROTEIN"/>
    <property type="match status" value="1"/>
</dbReference>
<proteinExistence type="predicted"/>
<organism evidence="2 3">
    <name type="scientific">Fluviibacter phosphoraccumulans</name>
    <dbReference type="NCBI Taxonomy" id="1751046"/>
    <lineage>
        <taxon>Bacteria</taxon>
        <taxon>Pseudomonadati</taxon>
        <taxon>Pseudomonadota</taxon>
        <taxon>Betaproteobacteria</taxon>
        <taxon>Rhodocyclales</taxon>
        <taxon>Fluviibacteraceae</taxon>
        <taxon>Fluviibacter</taxon>
    </lineage>
</organism>
<dbReference type="OrthoDB" id="9800236at2"/>
<dbReference type="AlphaFoldDB" id="A0A7R6TN16"/>
<dbReference type="Pfam" id="PF01936">
    <property type="entry name" value="NYN"/>
    <property type="match status" value="1"/>
</dbReference>
<keyword evidence="3" id="KW-1185">Reference proteome</keyword>
<evidence type="ECO:0000313" key="2">
    <source>
        <dbReference type="EMBL" id="BBU68020.1"/>
    </source>
</evidence>
<gene>
    <name evidence="2" type="ORF">ICHIAU1_03030</name>
</gene>
<accession>A0A7R6TN16</accession>
<reference evidence="3" key="1">
    <citation type="submission" date="2020-01" db="EMBL/GenBank/DDBJ databases">
        <title>Phosphoaccumulans saitamaens gen. nov., sp. nov., a polyphosphate accumulating bacterium isolated from surface river water.</title>
        <authorList>
            <person name="Watanabe K."/>
            <person name="Suda W."/>
        </authorList>
    </citation>
    <scope>NUCLEOTIDE SEQUENCE [LARGE SCALE GENOMIC DNA]</scope>
    <source>
        <strain evidence="3">ICHIAU1</strain>
    </source>
</reference>